<dbReference type="EMBL" id="CP114040">
    <property type="protein sequence ID" value="WAS92163.1"/>
    <property type="molecule type" value="Genomic_DNA"/>
</dbReference>
<accession>A0ABY7GZ04</accession>
<organism evidence="1 2">
    <name type="scientific">Nannocystis punicea</name>
    <dbReference type="NCBI Taxonomy" id="2995304"/>
    <lineage>
        <taxon>Bacteria</taxon>
        <taxon>Pseudomonadati</taxon>
        <taxon>Myxococcota</taxon>
        <taxon>Polyangia</taxon>
        <taxon>Nannocystales</taxon>
        <taxon>Nannocystaceae</taxon>
        <taxon>Nannocystis</taxon>
    </lineage>
</organism>
<protein>
    <recommendedName>
        <fullName evidence="3">DUF11 domain-containing protein</fullName>
    </recommendedName>
</protein>
<evidence type="ECO:0000313" key="2">
    <source>
        <dbReference type="Proteomes" id="UP001164459"/>
    </source>
</evidence>
<evidence type="ECO:0000313" key="1">
    <source>
        <dbReference type="EMBL" id="WAS92163.1"/>
    </source>
</evidence>
<proteinExistence type="predicted"/>
<dbReference type="Proteomes" id="UP001164459">
    <property type="component" value="Chromosome"/>
</dbReference>
<evidence type="ECO:0008006" key="3">
    <source>
        <dbReference type="Google" id="ProtNLM"/>
    </source>
</evidence>
<reference evidence="1" key="1">
    <citation type="submission" date="2022-11" db="EMBL/GenBank/DDBJ databases">
        <title>Minimal conservation of predation-associated metabolite biosynthetic gene clusters underscores biosynthetic potential of Myxococcota including descriptions for ten novel species: Archangium lansinium sp. nov., Myxococcus landrumus sp. nov., Nannocystis bai.</title>
        <authorList>
            <person name="Ahearne A."/>
            <person name="Stevens C."/>
            <person name="Dowd S."/>
        </authorList>
    </citation>
    <scope>NUCLEOTIDE SEQUENCE</scope>
    <source>
        <strain evidence="1">Fl3</strain>
    </source>
</reference>
<gene>
    <name evidence="1" type="ORF">O0S08_38770</name>
</gene>
<sequence length="520" mass="53580">MPRWVTGMSMAIIGAGALLLGARPVYADACMQEVWNAHGNKQKLTCSANDVTLSSVSKICVHVAPGGPQDPDGDGCQNPNAQGQLTCVSGQDFTFTADYAMPLTAQERVDLGLYVSVDGDPNGDLALTGVCEANVLTAANSSTFILSPKDGQANSGDICGDITSEATPQVFSQTITARCNDPEGDGVNLPFCTTWRQPGADTLCDTTVFTTAAQWDAYPGSPSKCNCGVLDIDVFTEPPGITVKKTASPLTVPEQGGQVTYTVEVHNDAQVTAITLTSLLDSVYGDITTAGHDDIVSTTCAKVKIQAGNVPDADPTTVNNPYVCSFTVAMPPGDSGDSVIDLVEVCGVDVNGDPACGDDDAEVTYEDTPANPNLLKDAVAVTNVVTQMDVRFNVIVNNPTTVGDVLTLNTLVDNKFGSITAAHAAGGGFEQVVSTTCGVPIASGGAGTLPATIAPNGSYSCSFVGRIVASPVFDPLTGAFVLTHIDRVSGTATDDDGKSYADPPLGNDATVSISVDVSFP</sequence>
<name>A0ABY7GZ04_9BACT</name>
<dbReference type="RefSeq" id="WP_269034512.1">
    <property type="nucleotide sequence ID" value="NZ_CP114040.1"/>
</dbReference>
<keyword evidence="2" id="KW-1185">Reference proteome</keyword>